<evidence type="ECO:0000313" key="10">
    <source>
        <dbReference type="Proteomes" id="UP000198405"/>
    </source>
</evidence>
<dbReference type="InterPro" id="IPR001736">
    <property type="entry name" value="PLipase_D/transphosphatidylase"/>
</dbReference>
<accession>A0A238Z1Z1</accession>
<dbReference type="GO" id="GO:0004630">
    <property type="term" value="F:phospholipase D activity"/>
    <property type="evidence" value="ECO:0007669"/>
    <property type="project" value="UniProtKB-EC"/>
</dbReference>
<evidence type="ECO:0000313" key="9">
    <source>
        <dbReference type="EMBL" id="SNR77475.1"/>
    </source>
</evidence>
<dbReference type="PROSITE" id="PS50035">
    <property type="entry name" value="PLD"/>
    <property type="match status" value="1"/>
</dbReference>
<comment type="similarity">
    <text evidence="2">Belongs to the phospholipase D family.</text>
</comment>
<dbReference type="Proteomes" id="UP000198405">
    <property type="component" value="Unassembled WGS sequence"/>
</dbReference>
<keyword evidence="6" id="KW-0443">Lipid metabolism</keyword>
<dbReference type="InterPro" id="IPR025202">
    <property type="entry name" value="PLD-like_dom"/>
</dbReference>
<dbReference type="SUPFAM" id="SSF56024">
    <property type="entry name" value="Phospholipase D/nuclease"/>
    <property type="match status" value="1"/>
</dbReference>
<feature type="domain" description="PLD phosphodiesterase" evidence="8">
    <location>
        <begin position="122"/>
        <end position="149"/>
    </location>
</feature>
<evidence type="ECO:0000256" key="5">
    <source>
        <dbReference type="ARBA" id="ARBA00022963"/>
    </source>
</evidence>
<evidence type="ECO:0000256" key="4">
    <source>
        <dbReference type="ARBA" id="ARBA00022801"/>
    </source>
</evidence>
<dbReference type="EMBL" id="FZOB01000006">
    <property type="protein sequence ID" value="SNR77475.1"/>
    <property type="molecule type" value="Genomic_DNA"/>
</dbReference>
<sequence>MRSRKLLFLFISILFFSCSFQQEKASYKTVPASETVSILSYFSPKGGCTSAIIREIENANSSIDAAIFSFTSKKLARALISAHNKGIKVRVIIDQGTAKSKRCVASILKKAGIPVRFKRGSGGGLMHNKFAVIDGKVVITGSFNWTVSAEKRNDENIVIIKGDRETSARFKEKFEHLWRLAYLEE</sequence>
<keyword evidence="5" id="KW-0442">Lipid degradation</keyword>
<feature type="chain" id="PRO_5012647252" description="phospholipase D" evidence="7">
    <location>
        <begin position="22"/>
        <end position="185"/>
    </location>
</feature>
<evidence type="ECO:0000256" key="7">
    <source>
        <dbReference type="SAM" id="SignalP"/>
    </source>
</evidence>
<dbReference type="GO" id="GO:0016891">
    <property type="term" value="F:RNA endonuclease activity producing 5'-phosphomonoesters, hydrolytic mechanism"/>
    <property type="evidence" value="ECO:0007669"/>
    <property type="project" value="TreeGrafter"/>
</dbReference>
<dbReference type="SMART" id="SM00155">
    <property type="entry name" value="PLDc"/>
    <property type="match status" value="1"/>
</dbReference>
<dbReference type="EC" id="3.1.4.4" evidence="3"/>
<dbReference type="Pfam" id="PF13091">
    <property type="entry name" value="PLDc_2"/>
    <property type="match status" value="1"/>
</dbReference>
<dbReference type="RefSeq" id="WP_245807340.1">
    <property type="nucleotide sequence ID" value="NZ_FZOB01000006.1"/>
</dbReference>
<protein>
    <recommendedName>
        <fullName evidence="3">phospholipase D</fullName>
        <ecNumber evidence="3">3.1.4.4</ecNumber>
    </recommendedName>
</protein>
<dbReference type="PANTHER" id="PTHR43856">
    <property type="entry name" value="CARDIOLIPIN HYDROLASE"/>
    <property type="match status" value="1"/>
</dbReference>
<dbReference type="Gene3D" id="3.30.870.10">
    <property type="entry name" value="Endonuclease Chain A"/>
    <property type="match status" value="1"/>
</dbReference>
<dbReference type="AlphaFoldDB" id="A0A238Z1Z1"/>
<dbReference type="GO" id="GO:0006793">
    <property type="term" value="P:phosphorus metabolic process"/>
    <property type="evidence" value="ECO:0007669"/>
    <property type="project" value="UniProtKB-ARBA"/>
</dbReference>
<evidence type="ECO:0000259" key="8">
    <source>
        <dbReference type="PROSITE" id="PS50035"/>
    </source>
</evidence>
<evidence type="ECO:0000256" key="6">
    <source>
        <dbReference type="ARBA" id="ARBA00023098"/>
    </source>
</evidence>
<dbReference type="PANTHER" id="PTHR43856:SF1">
    <property type="entry name" value="MITOCHONDRIAL CARDIOLIPIN HYDROLASE"/>
    <property type="match status" value="1"/>
</dbReference>
<dbReference type="PROSITE" id="PS51257">
    <property type="entry name" value="PROKAR_LIPOPROTEIN"/>
    <property type="match status" value="1"/>
</dbReference>
<dbReference type="InterPro" id="IPR051406">
    <property type="entry name" value="PLD_domain"/>
</dbReference>
<name>A0A238Z1Z1_9BACT</name>
<organism evidence="9 10">
    <name type="scientific">Desulfurobacterium atlanticum</name>
    <dbReference type="NCBI Taxonomy" id="240169"/>
    <lineage>
        <taxon>Bacteria</taxon>
        <taxon>Pseudomonadati</taxon>
        <taxon>Aquificota</taxon>
        <taxon>Aquificia</taxon>
        <taxon>Desulfurobacteriales</taxon>
        <taxon>Desulfurobacteriaceae</taxon>
        <taxon>Desulfurobacterium</taxon>
    </lineage>
</organism>
<evidence type="ECO:0000256" key="1">
    <source>
        <dbReference type="ARBA" id="ARBA00000798"/>
    </source>
</evidence>
<evidence type="ECO:0000256" key="3">
    <source>
        <dbReference type="ARBA" id="ARBA00012027"/>
    </source>
</evidence>
<comment type="catalytic activity">
    <reaction evidence="1">
        <text>a 1,2-diacyl-sn-glycero-3-phosphocholine + H2O = a 1,2-diacyl-sn-glycero-3-phosphate + choline + H(+)</text>
        <dbReference type="Rhea" id="RHEA:14445"/>
        <dbReference type="ChEBI" id="CHEBI:15354"/>
        <dbReference type="ChEBI" id="CHEBI:15377"/>
        <dbReference type="ChEBI" id="CHEBI:15378"/>
        <dbReference type="ChEBI" id="CHEBI:57643"/>
        <dbReference type="ChEBI" id="CHEBI:58608"/>
        <dbReference type="EC" id="3.1.4.4"/>
    </reaction>
</comment>
<feature type="signal peptide" evidence="7">
    <location>
        <begin position="1"/>
        <end position="21"/>
    </location>
</feature>
<keyword evidence="10" id="KW-1185">Reference proteome</keyword>
<gene>
    <name evidence="9" type="ORF">SAMN06265340_1066</name>
</gene>
<dbReference type="CDD" id="cd09170">
    <property type="entry name" value="PLDc_Nuc"/>
    <property type="match status" value="1"/>
</dbReference>
<keyword evidence="4" id="KW-0378">Hydrolase</keyword>
<reference evidence="10" key="1">
    <citation type="submission" date="2017-06" db="EMBL/GenBank/DDBJ databases">
        <authorList>
            <person name="Varghese N."/>
            <person name="Submissions S."/>
        </authorList>
    </citation>
    <scope>NUCLEOTIDE SEQUENCE [LARGE SCALE GENOMIC DNA]</scope>
    <source>
        <strain evidence="10">DSM 15668</strain>
    </source>
</reference>
<keyword evidence="7" id="KW-0732">Signal</keyword>
<dbReference type="GO" id="GO:0016042">
    <property type="term" value="P:lipid catabolic process"/>
    <property type="evidence" value="ECO:0007669"/>
    <property type="project" value="UniProtKB-KW"/>
</dbReference>
<evidence type="ECO:0000256" key="2">
    <source>
        <dbReference type="ARBA" id="ARBA00008664"/>
    </source>
</evidence>
<proteinExistence type="inferred from homology"/>